<protein>
    <submittedName>
        <fullName evidence="2">Uncharacterized protein</fullName>
    </submittedName>
</protein>
<dbReference type="InParanoid" id="E3K2R7"/>
<sequence length="191" mass="19803">MVVEGLAVTSRVTGLPGPLLDPTATTSGLSTVKNTAIPITPQQLRKENSIVYRDSSEIMPPSLPPTLTTVTLKFDKTTVLLPATKKTRVSELKTGFLDALKGTKTSPSNGSLEDSTCFQIFRASKTAANLTEGGPAGGAGGGPADSWDALADDHATMSDLALEEAETLGVGFKNSKGPSLSHPISSLDHPT</sequence>
<reference key="1">
    <citation type="submission" date="2007-01" db="EMBL/GenBank/DDBJ databases">
        <title>The Genome Sequence of Puccinia graminis f. sp. tritici Strain CRL 75-36-700-3.</title>
        <authorList>
            <consortium name="The Broad Institute Genome Sequencing Platform"/>
            <person name="Birren B."/>
            <person name="Lander E."/>
            <person name="Galagan J."/>
            <person name="Nusbaum C."/>
            <person name="Devon K."/>
            <person name="Cuomo C."/>
            <person name="Jaffe D."/>
            <person name="Butler J."/>
            <person name="Alvarez P."/>
            <person name="Gnerre S."/>
            <person name="Grabherr M."/>
            <person name="Mauceli E."/>
            <person name="Brockman W."/>
            <person name="Young S."/>
            <person name="LaButti K."/>
            <person name="Sykes S."/>
            <person name="DeCaprio D."/>
            <person name="Crawford M."/>
            <person name="Koehrsen M."/>
            <person name="Engels R."/>
            <person name="Montgomery P."/>
            <person name="Pearson M."/>
            <person name="Howarth C."/>
            <person name="Larson L."/>
            <person name="White J."/>
            <person name="Zeng Q."/>
            <person name="Kodira C."/>
            <person name="Yandava C."/>
            <person name="Alvarado L."/>
            <person name="O'Leary S."/>
            <person name="Szabo L."/>
            <person name="Dean R."/>
            <person name="Schein J."/>
        </authorList>
    </citation>
    <scope>NUCLEOTIDE SEQUENCE</scope>
    <source>
        <strain>CRL 75-36-700-3</strain>
    </source>
</reference>
<dbReference type="KEGG" id="pgr:PGTG_04592"/>
<feature type="compositionally biased region" description="Gly residues" evidence="1">
    <location>
        <begin position="134"/>
        <end position="143"/>
    </location>
</feature>
<organism evidence="2 3">
    <name type="scientific">Puccinia graminis f. sp. tritici (strain CRL 75-36-700-3 / race SCCL)</name>
    <name type="common">Black stem rust fungus</name>
    <dbReference type="NCBI Taxonomy" id="418459"/>
    <lineage>
        <taxon>Eukaryota</taxon>
        <taxon>Fungi</taxon>
        <taxon>Dikarya</taxon>
        <taxon>Basidiomycota</taxon>
        <taxon>Pucciniomycotina</taxon>
        <taxon>Pucciniomycetes</taxon>
        <taxon>Pucciniales</taxon>
        <taxon>Pucciniaceae</taxon>
        <taxon>Puccinia</taxon>
    </lineage>
</organism>
<dbReference type="EMBL" id="DS178270">
    <property type="protein sequence ID" value="EFP78636.2"/>
    <property type="molecule type" value="Genomic_DNA"/>
</dbReference>
<dbReference type="GeneID" id="10536489"/>
<dbReference type="VEuPathDB" id="FungiDB:PGTG_04592"/>
<dbReference type="AlphaFoldDB" id="E3K2R7"/>
<feature type="region of interest" description="Disordered" evidence="1">
    <location>
        <begin position="129"/>
        <end position="149"/>
    </location>
</feature>
<dbReference type="HOGENOM" id="CLU_1422053_0_0_1"/>
<evidence type="ECO:0000313" key="2">
    <source>
        <dbReference type="EMBL" id="EFP78636.2"/>
    </source>
</evidence>
<dbReference type="RefSeq" id="XP_003323055.2">
    <property type="nucleotide sequence ID" value="XM_003323007.2"/>
</dbReference>
<name>E3K2R7_PUCGT</name>
<accession>E3K2R7</accession>
<proteinExistence type="predicted"/>
<keyword evidence="3" id="KW-1185">Reference proteome</keyword>
<dbReference type="Proteomes" id="UP000008783">
    <property type="component" value="Unassembled WGS sequence"/>
</dbReference>
<reference evidence="3" key="2">
    <citation type="journal article" date="2011" name="Proc. Natl. Acad. Sci. U.S.A.">
        <title>Obligate biotrophy features unraveled by the genomic analysis of rust fungi.</title>
        <authorList>
            <person name="Duplessis S."/>
            <person name="Cuomo C.A."/>
            <person name="Lin Y.-C."/>
            <person name="Aerts A."/>
            <person name="Tisserant E."/>
            <person name="Veneault-Fourrey C."/>
            <person name="Joly D.L."/>
            <person name="Hacquard S."/>
            <person name="Amselem J."/>
            <person name="Cantarel B.L."/>
            <person name="Chiu R."/>
            <person name="Coutinho P.M."/>
            <person name="Feau N."/>
            <person name="Field M."/>
            <person name="Frey P."/>
            <person name="Gelhaye E."/>
            <person name="Goldberg J."/>
            <person name="Grabherr M.G."/>
            <person name="Kodira C.D."/>
            <person name="Kohler A."/>
            <person name="Kuees U."/>
            <person name="Lindquist E.A."/>
            <person name="Lucas S.M."/>
            <person name="Mago R."/>
            <person name="Mauceli E."/>
            <person name="Morin E."/>
            <person name="Murat C."/>
            <person name="Pangilinan J.L."/>
            <person name="Park R."/>
            <person name="Pearson M."/>
            <person name="Quesneville H."/>
            <person name="Rouhier N."/>
            <person name="Sakthikumar S."/>
            <person name="Salamov A.A."/>
            <person name="Schmutz J."/>
            <person name="Selles B."/>
            <person name="Shapiro H."/>
            <person name="Tanguay P."/>
            <person name="Tuskan G.A."/>
            <person name="Henrissat B."/>
            <person name="Van de Peer Y."/>
            <person name="Rouze P."/>
            <person name="Ellis J.G."/>
            <person name="Dodds P.N."/>
            <person name="Schein J.E."/>
            <person name="Zhong S."/>
            <person name="Hamelin R.C."/>
            <person name="Grigoriev I.V."/>
            <person name="Szabo L.J."/>
            <person name="Martin F."/>
        </authorList>
    </citation>
    <scope>NUCLEOTIDE SEQUENCE [LARGE SCALE GENOMIC DNA]</scope>
    <source>
        <strain evidence="3">CRL 75-36-700-3 / race SCCL</strain>
    </source>
</reference>
<feature type="region of interest" description="Disordered" evidence="1">
    <location>
        <begin position="171"/>
        <end position="191"/>
    </location>
</feature>
<evidence type="ECO:0000256" key="1">
    <source>
        <dbReference type="SAM" id="MobiDB-lite"/>
    </source>
</evidence>
<gene>
    <name evidence="2" type="ORF">PGTG_04592</name>
</gene>
<evidence type="ECO:0000313" key="3">
    <source>
        <dbReference type="Proteomes" id="UP000008783"/>
    </source>
</evidence>
<dbReference type="OrthoDB" id="2505938at2759"/>